<comment type="caution">
    <text evidence="12">The sequence shown here is derived from an EMBL/GenBank/DDBJ whole genome shotgun (WGS) entry which is preliminary data.</text>
</comment>
<reference evidence="12 13" key="1">
    <citation type="submission" date="2021-06" db="EMBL/GenBank/DDBJ databases">
        <title>44 bacteria genomes isolated from Dapeng, Shenzhen.</title>
        <authorList>
            <person name="Zheng W."/>
            <person name="Yu S."/>
            <person name="Huang Y."/>
        </authorList>
    </citation>
    <scope>NUCLEOTIDE SEQUENCE [LARGE SCALE GENOMIC DNA]</scope>
    <source>
        <strain evidence="12 13">DP5N14-6</strain>
    </source>
</reference>
<gene>
    <name evidence="12" type="ORF">KUV23_17695</name>
</gene>
<dbReference type="InterPro" id="IPR005467">
    <property type="entry name" value="His_kinase_dom"/>
</dbReference>
<proteinExistence type="predicted"/>
<keyword evidence="10" id="KW-0472">Membrane</keyword>
<feature type="transmembrane region" description="Helical" evidence="10">
    <location>
        <begin position="20"/>
        <end position="40"/>
    </location>
</feature>
<evidence type="ECO:0000256" key="10">
    <source>
        <dbReference type="SAM" id="Phobius"/>
    </source>
</evidence>
<dbReference type="InterPro" id="IPR036890">
    <property type="entry name" value="HATPase_C_sf"/>
</dbReference>
<dbReference type="Gene3D" id="3.30.565.10">
    <property type="entry name" value="Histidine kinase-like ATPase, C-terminal domain"/>
    <property type="match status" value="1"/>
</dbReference>
<keyword evidence="10" id="KW-0812">Transmembrane</keyword>
<dbReference type="InterPro" id="IPR003594">
    <property type="entry name" value="HATPase_dom"/>
</dbReference>
<dbReference type="RefSeq" id="WP_222585023.1">
    <property type="nucleotide sequence ID" value="NZ_JAHVHP010000003.1"/>
</dbReference>
<keyword evidence="9" id="KW-0175">Coiled coil</keyword>
<keyword evidence="5" id="KW-0547">Nucleotide-binding</keyword>
<dbReference type="PROSITE" id="PS50109">
    <property type="entry name" value="HIS_KIN"/>
    <property type="match status" value="1"/>
</dbReference>
<dbReference type="Gene3D" id="1.10.287.130">
    <property type="match status" value="1"/>
</dbReference>
<dbReference type="SMART" id="SM00387">
    <property type="entry name" value="HATPase_c"/>
    <property type="match status" value="1"/>
</dbReference>
<sequence length="347" mass="39501">MYVYHSLSRISKLSKYSYKFLFIAFLGIHIPLIGIIIYSLLGNHVELTQGQIIFWILIFTLIATGITLYLLNQLLAPLILSKEALENYIESRKLPSLPSGYKDEAGVLMQKVQNTLVTMDELVQAKNDMIELISHDLRSPINRNLGLIALAISENQESEIDEYLKMIEKESKKQINLLGHLLKQLEREEIEIGEDQKEIVLLKNLITQKLETLADIIKQKRLQVNINISDQLKIKVDKELFGQVLQNLIHNASKFSNSEQIIEISAEQEPNHLKIKVRDFGIGFSTENSERLFRRFTDMGRLGTQGEESTGIGLYLSRRIIERHSGSLKGSSDGKNKGATFEIIIPN</sequence>
<evidence type="ECO:0000259" key="11">
    <source>
        <dbReference type="PROSITE" id="PS50109"/>
    </source>
</evidence>
<keyword evidence="3" id="KW-0597">Phosphoprotein</keyword>
<keyword evidence="6 12" id="KW-0418">Kinase</keyword>
<keyword evidence="4" id="KW-0808">Transferase</keyword>
<dbReference type="InterPro" id="IPR004358">
    <property type="entry name" value="Sig_transdc_His_kin-like_C"/>
</dbReference>
<evidence type="ECO:0000256" key="7">
    <source>
        <dbReference type="ARBA" id="ARBA00022840"/>
    </source>
</evidence>
<evidence type="ECO:0000256" key="6">
    <source>
        <dbReference type="ARBA" id="ARBA00022777"/>
    </source>
</evidence>
<keyword evidence="10" id="KW-1133">Transmembrane helix</keyword>
<dbReference type="EMBL" id="JAHVHP010000003">
    <property type="protein sequence ID" value="MBY5952820.1"/>
    <property type="molecule type" value="Genomic_DNA"/>
</dbReference>
<feature type="coiled-coil region" evidence="9">
    <location>
        <begin position="153"/>
        <end position="188"/>
    </location>
</feature>
<evidence type="ECO:0000313" key="12">
    <source>
        <dbReference type="EMBL" id="MBY5952820.1"/>
    </source>
</evidence>
<name>A0ABS7NCA2_9BACT</name>
<dbReference type="CDD" id="cd00082">
    <property type="entry name" value="HisKA"/>
    <property type="match status" value="1"/>
</dbReference>
<evidence type="ECO:0000256" key="9">
    <source>
        <dbReference type="SAM" id="Coils"/>
    </source>
</evidence>
<dbReference type="SUPFAM" id="SSF55874">
    <property type="entry name" value="ATPase domain of HSP90 chaperone/DNA topoisomerase II/histidine kinase"/>
    <property type="match status" value="1"/>
</dbReference>
<evidence type="ECO:0000256" key="1">
    <source>
        <dbReference type="ARBA" id="ARBA00000085"/>
    </source>
</evidence>
<feature type="transmembrane region" description="Helical" evidence="10">
    <location>
        <begin position="52"/>
        <end position="71"/>
    </location>
</feature>
<dbReference type="PRINTS" id="PR00344">
    <property type="entry name" value="BCTRLSENSOR"/>
</dbReference>
<dbReference type="Proteomes" id="UP000766609">
    <property type="component" value="Unassembled WGS sequence"/>
</dbReference>
<dbReference type="SUPFAM" id="SSF47384">
    <property type="entry name" value="Homodimeric domain of signal transducing histidine kinase"/>
    <property type="match status" value="1"/>
</dbReference>
<evidence type="ECO:0000256" key="3">
    <source>
        <dbReference type="ARBA" id="ARBA00022553"/>
    </source>
</evidence>
<evidence type="ECO:0000256" key="4">
    <source>
        <dbReference type="ARBA" id="ARBA00022679"/>
    </source>
</evidence>
<dbReference type="Pfam" id="PF02518">
    <property type="entry name" value="HATPase_c"/>
    <property type="match status" value="1"/>
</dbReference>
<feature type="domain" description="Histidine kinase" evidence="11">
    <location>
        <begin position="132"/>
        <end position="347"/>
    </location>
</feature>
<dbReference type="InterPro" id="IPR003661">
    <property type="entry name" value="HisK_dim/P_dom"/>
</dbReference>
<dbReference type="GO" id="GO:0016301">
    <property type="term" value="F:kinase activity"/>
    <property type="evidence" value="ECO:0007669"/>
    <property type="project" value="UniProtKB-KW"/>
</dbReference>
<comment type="catalytic activity">
    <reaction evidence="1">
        <text>ATP + protein L-histidine = ADP + protein N-phospho-L-histidine.</text>
        <dbReference type="EC" id="2.7.13.3"/>
    </reaction>
</comment>
<accession>A0ABS7NCA2</accession>
<dbReference type="InterPro" id="IPR050351">
    <property type="entry name" value="BphY/WalK/GraS-like"/>
</dbReference>
<evidence type="ECO:0000256" key="2">
    <source>
        <dbReference type="ARBA" id="ARBA00012438"/>
    </source>
</evidence>
<keyword evidence="13" id="KW-1185">Reference proteome</keyword>
<dbReference type="PANTHER" id="PTHR42878:SF7">
    <property type="entry name" value="SENSOR HISTIDINE KINASE GLRK"/>
    <property type="match status" value="1"/>
</dbReference>
<dbReference type="InterPro" id="IPR036097">
    <property type="entry name" value="HisK_dim/P_sf"/>
</dbReference>
<organism evidence="12 13">
    <name type="scientific">Algoriphagus marincola</name>
    <dbReference type="NCBI Taxonomy" id="264027"/>
    <lineage>
        <taxon>Bacteria</taxon>
        <taxon>Pseudomonadati</taxon>
        <taxon>Bacteroidota</taxon>
        <taxon>Cytophagia</taxon>
        <taxon>Cytophagales</taxon>
        <taxon>Cyclobacteriaceae</taxon>
        <taxon>Algoriphagus</taxon>
    </lineage>
</organism>
<evidence type="ECO:0000313" key="13">
    <source>
        <dbReference type="Proteomes" id="UP000766609"/>
    </source>
</evidence>
<protein>
    <recommendedName>
        <fullName evidence="2">histidine kinase</fullName>
        <ecNumber evidence="2">2.7.13.3</ecNumber>
    </recommendedName>
</protein>
<keyword evidence="7" id="KW-0067">ATP-binding</keyword>
<evidence type="ECO:0000256" key="8">
    <source>
        <dbReference type="ARBA" id="ARBA00023012"/>
    </source>
</evidence>
<dbReference type="EC" id="2.7.13.3" evidence="2"/>
<dbReference type="PANTHER" id="PTHR42878">
    <property type="entry name" value="TWO-COMPONENT HISTIDINE KINASE"/>
    <property type="match status" value="1"/>
</dbReference>
<keyword evidence="8" id="KW-0902">Two-component regulatory system</keyword>
<evidence type="ECO:0000256" key="5">
    <source>
        <dbReference type="ARBA" id="ARBA00022741"/>
    </source>
</evidence>